<dbReference type="Proteomes" id="UP001199816">
    <property type="component" value="Unassembled WGS sequence"/>
</dbReference>
<proteinExistence type="predicted"/>
<evidence type="ECO:0000313" key="1">
    <source>
        <dbReference type="EMBL" id="MCD2424267.1"/>
    </source>
</evidence>
<sequence length="175" mass="19807">MKKGIFFTIGVFALLTGFFSLSAFTKAEKSVVPATAIGWQKQTILEKINYTTFWESSFLNNLKSITADTDCSETTWTSGLTMNVIYNAVTQYNSFSMNFSGTGPYVLEYSIWANGPNYGYMGSGTIHNFQRNYYYMFPVSLPPGDYAIDYIIKNECGEDLSDPQEFLFTNENEIE</sequence>
<reference evidence="1 2" key="1">
    <citation type="submission" date="2021-11" db="EMBL/GenBank/DDBJ databases">
        <title>Genomic of Niabella pedocola.</title>
        <authorList>
            <person name="Wu T."/>
        </authorList>
    </citation>
    <scope>NUCLEOTIDE SEQUENCE [LARGE SCALE GENOMIC DNA]</scope>
    <source>
        <strain evidence="1 2">JCM 31011</strain>
    </source>
</reference>
<gene>
    <name evidence="1" type="ORF">LQ567_15915</name>
</gene>
<dbReference type="EMBL" id="JAJNEC010000005">
    <property type="protein sequence ID" value="MCD2424267.1"/>
    <property type="molecule type" value="Genomic_DNA"/>
</dbReference>
<dbReference type="RefSeq" id="WP_231005770.1">
    <property type="nucleotide sequence ID" value="NZ_JAJNEC010000005.1"/>
</dbReference>
<comment type="caution">
    <text evidence="1">The sequence shown here is derived from an EMBL/GenBank/DDBJ whole genome shotgun (WGS) entry which is preliminary data.</text>
</comment>
<keyword evidence="2" id="KW-1185">Reference proteome</keyword>
<name>A0ABS8PT83_9BACT</name>
<evidence type="ECO:0000313" key="2">
    <source>
        <dbReference type="Proteomes" id="UP001199816"/>
    </source>
</evidence>
<protein>
    <submittedName>
        <fullName evidence="1">Uncharacterized protein</fullName>
    </submittedName>
</protein>
<accession>A0ABS8PT83</accession>
<organism evidence="1 2">
    <name type="scientific">Niabella pedocola</name>
    <dbReference type="NCBI Taxonomy" id="1752077"/>
    <lineage>
        <taxon>Bacteria</taxon>
        <taxon>Pseudomonadati</taxon>
        <taxon>Bacteroidota</taxon>
        <taxon>Chitinophagia</taxon>
        <taxon>Chitinophagales</taxon>
        <taxon>Chitinophagaceae</taxon>
        <taxon>Niabella</taxon>
    </lineage>
</organism>